<reference evidence="2 3" key="1">
    <citation type="submission" date="2016-10" db="EMBL/GenBank/DDBJ databases">
        <authorList>
            <person name="de Groot N.N."/>
        </authorList>
    </citation>
    <scope>NUCLEOTIDE SEQUENCE [LARGE SCALE GENOMIC DNA]</scope>
    <source>
        <strain>GEY</strain>
        <strain evidence="3">DSM 9560</strain>
    </source>
</reference>
<feature type="domain" description="Tetracyclin repressor-like C-terminal" evidence="1">
    <location>
        <begin position="78"/>
        <end position="204"/>
    </location>
</feature>
<dbReference type="Pfam" id="PF17931">
    <property type="entry name" value="TetR_C_23"/>
    <property type="match status" value="1"/>
</dbReference>
<proteinExistence type="predicted"/>
<protein>
    <recommendedName>
        <fullName evidence="1">Tetracyclin repressor-like C-terminal domain-containing protein</fullName>
    </recommendedName>
</protein>
<gene>
    <name evidence="2" type="ORF">SAMN04488541_101968</name>
</gene>
<dbReference type="InterPro" id="IPR036271">
    <property type="entry name" value="Tet_transcr_reg_TetR-rel_C_sf"/>
</dbReference>
<dbReference type="STRING" id="1003.SAMN04488541_101968"/>
<dbReference type="SUPFAM" id="SSF48498">
    <property type="entry name" value="Tetracyclin repressor-like, C-terminal domain"/>
    <property type="match status" value="1"/>
</dbReference>
<dbReference type="Proteomes" id="UP000199513">
    <property type="component" value="Unassembled WGS sequence"/>
</dbReference>
<keyword evidence="3" id="KW-1185">Reference proteome</keyword>
<name>A0A1I2GQ71_9BACT</name>
<organism evidence="2 3">
    <name type="scientific">Thermoflexibacter ruber</name>
    <dbReference type="NCBI Taxonomy" id="1003"/>
    <lineage>
        <taxon>Bacteria</taxon>
        <taxon>Pseudomonadati</taxon>
        <taxon>Bacteroidota</taxon>
        <taxon>Cytophagia</taxon>
        <taxon>Cytophagales</taxon>
        <taxon>Thermoflexibacteraceae</taxon>
        <taxon>Thermoflexibacter</taxon>
    </lineage>
</organism>
<sequence>MDIKDIKTHYIDYVLQNSKRPESIYLFMKNIGGEEKTFYEHYTTFYDLEAAIWSDTFKDTIEKIQQEQVYEGYTVREKILSFYFTLIENLKAVRSFATYSFKNQKDFPLDGGVLKESKQTFHDFVSQLITEGVYTGEIADRTFLTERYAGAIWWETVFIIRFWIYDSSKNFERTDAAIEKSVNLAFDLLGKNIADATFDFIKFLFSKN</sequence>
<accession>A0A1I2GQ71</accession>
<dbReference type="Gene3D" id="1.10.357.10">
    <property type="entry name" value="Tetracycline Repressor, domain 2"/>
    <property type="match status" value="1"/>
</dbReference>
<dbReference type="InterPro" id="IPR041673">
    <property type="entry name" value="TetR_C_23"/>
</dbReference>
<dbReference type="OrthoDB" id="977687at2"/>
<dbReference type="EMBL" id="FONY01000019">
    <property type="protein sequence ID" value="SFF19149.1"/>
    <property type="molecule type" value="Genomic_DNA"/>
</dbReference>
<dbReference type="AlphaFoldDB" id="A0A1I2GQ71"/>
<dbReference type="RefSeq" id="WP_091545448.1">
    <property type="nucleotide sequence ID" value="NZ_FONY01000019.1"/>
</dbReference>
<evidence type="ECO:0000313" key="3">
    <source>
        <dbReference type="Proteomes" id="UP000199513"/>
    </source>
</evidence>
<evidence type="ECO:0000259" key="1">
    <source>
        <dbReference type="Pfam" id="PF17931"/>
    </source>
</evidence>
<evidence type="ECO:0000313" key="2">
    <source>
        <dbReference type="EMBL" id="SFF19149.1"/>
    </source>
</evidence>